<dbReference type="InterPro" id="IPR005119">
    <property type="entry name" value="LysR_subst-bd"/>
</dbReference>
<keyword evidence="3" id="KW-0238">DNA-binding</keyword>
<dbReference type="GO" id="GO:0003700">
    <property type="term" value="F:DNA-binding transcription factor activity"/>
    <property type="evidence" value="ECO:0007669"/>
    <property type="project" value="InterPro"/>
</dbReference>
<dbReference type="InterPro" id="IPR000847">
    <property type="entry name" value="LysR_HTH_N"/>
</dbReference>
<dbReference type="Gene3D" id="3.40.190.10">
    <property type="entry name" value="Periplasmic binding protein-like II"/>
    <property type="match status" value="2"/>
</dbReference>
<dbReference type="GO" id="GO:0003677">
    <property type="term" value="F:DNA binding"/>
    <property type="evidence" value="ECO:0007669"/>
    <property type="project" value="UniProtKB-KW"/>
</dbReference>
<accession>A0A165T5M4</accession>
<dbReference type="Gene3D" id="1.10.10.10">
    <property type="entry name" value="Winged helix-like DNA-binding domain superfamily/Winged helix DNA-binding domain"/>
    <property type="match status" value="1"/>
</dbReference>
<dbReference type="SUPFAM" id="SSF53850">
    <property type="entry name" value="Periplasmic binding protein-like II"/>
    <property type="match status" value="1"/>
</dbReference>
<reference evidence="6 7" key="1">
    <citation type="journal article" date="2016" name="Front. Microbiol.">
        <title>Comparative Genomic Analysis Reveals a Diverse Repertoire of Genes Involved in Prokaryote-Eukaryote Interactions within the Pseudovibrio Genus.</title>
        <authorList>
            <person name="Romano S."/>
            <person name="Fernandez-Guerra A."/>
            <person name="Reen F.J."/>
            <person name="Glockner F.O."/>
            <person name="Crowley S.P."/>
            <person name="O'Sullivan O."/>
            <person name="Cotter P.D."/>
            <person name="Adams C."/>
            <person name="Dobson A.D."/>
            <person name="O'Gara F."/>
        </authorList>
    </citation>
    <scope>NUCLEOTIDE SEQUENCE [LARGE SCALE GENOMIC DNA]</scope>
    <source>
        <strain evidence="6 7">Ad2</strain>
    </source>
</reference>
<keyword evidence="7" id="KW-1185">Reference proteome</keyword>
<dbReference type="PANTHER" id="PTHR30579">
    <property type="entry name" value="TRANSCRIPTIONAL REGULATOR"/>
    <property type="match status" value="1"/>
</dbReference>
<dbReference type="InterPro" id="IPR036390">
    <property type="entry name" value="WH_DNA-bd_sf"/>
</dbReference>
<dbReference type="SUPFAM" id="SSF46785">
    <property type="entry name" value="Winged helix' DNA-binding domain"/>
    <property type="match status" value="1"/>
</dbReference>
<dbReference type="STRING" id="989403.SAMN05421798_101864"/>
<evidence type="ECO:0000259" key="5">
    <source>
        <dbReference type="PROSITE" id="PS50931"/>
    </source>
</evidence>
<evidence type="ECO:0000313" key="6">
    <source>
        <dbReference type="EMBL" id="KZL05468.1"/>
    </source>
</evidence>
<evidence type="ECO:0000256" key="1">
    <source>
        <dbReference type="ARBA" id="ARBA00009437"/>
    </source>
</evidence>
<dbReference type="AlphaFoldDB" id="A0A165T5M4"/>
<proteinExistence type="inferred from homology"/>
<evidence type="ECO:0000256" key="3">
    <source>
        <dbReference type="ARBA" id="ARBA00023125"/>
    </source>
</evidence>
<dbReference type="OrthoDB" id="9815174at2"/>
<evidence type="ECO:0000256" key="4">
    <source>
        <dbReference type="ARBA" id="ARBA00023163"/>
    </source>
</evidence>
<dbReference type="Pfam" id="PF03466">
    <property type="entry name" value="LysR_substrate"/>
    <property type="match status" value="1"/>
</dbReference>
<feature type="domain" description="HTH lysR-type" evidence="5">
    <location>
        <begin position="5"/>
        <end position="62"/>
    </location>
</feature>
<dbReference type="RefSeq" id="WP_068010660.1">
    <property type="nucleotide sequence ID" value="NZ_FOFM01000001.1"/>
</dbReference>
<dbReference type="PANTHER" id="PTHR30579:SF7">
    <property type="entry name" value="HTH-TYPE TRANSCRIPTIONAL REGULATOR LRHA-RELATED"/>
    <property type="match status" value="1"/>
</dbReference>
<comment type="similarity">
    <text evidence="1">Belongs to the LysR transcriptional regulatory family.</text>
</comment>
<evidence type="ECO:0000256" key="2">
    <source>
        <dbReference type="ARBA" id="ARBA00023015"/>
    </source>
</evidence>
<dbReference type="PROSITE" id="PS50931">
    <property type="entry name" value="HTH_LYSR"/>
    <property type="match status" value="1"/>
</dbReference>
<dbReference type="FunFam" id="1.10.10.10:FF:000001">
    <property type="entry name" value="LysR family transcriptional regulator"/>
    <property type="match status" value="1"/>
</dbReference>
<dbReference type="PRINTS" id="PR00039">
    <property type="entry name" value="HTHLYSR"/>
</dbReference>
<evidence type="ECO:0000313" key="7">
    <source>
        <dbReference type="Proteomes" id="UP000076577"/>
    </source>
</evidence>
<dbReference type="InterPro" id="IPR036388">
    <property type="entry name" value="WH-like_DNA-bd_sf"/>
</dbReference>
<dbReference type="Pfam" id="PF00126">
    <property type="entry name" value="HTH_1"/>
    <property type="match status" value="1"/>
</dbReference>
<organism evidence="6 7">
    <name type="scientific">Pseudovibrio axinellae</name>
    <dbReference type="NCBI Taxonomy" id="989403"/>
    <lineage>
        <taxon>Bacteria</taxon>
        <taxon>Pseudomonadati</taxon>
        <taxon>Pseudomonadota</taxon>
        <taxon>Alphaproteobacteria</taxon>
        <taxon>Hyphomicrobiales</taxon>
        <taxon>Stappiaceae</taxon>
        <taxon>Pseudovibrio</taxon>
    </lineage>
</organism>
<sequence length="299" mass="32656">MPYSIDVDQLRTFLAVAELGSFTKAGDAVHKTQSAVSMQMKKLEERIGQPIFVKDGRNSRITEHGRRLVEYARRMITLNDETLSAFHEPEVAGRIRLGLPDDYAERLLPQVLAAFNRLNPCINLDVECSSSNEIGRRIQKGELDVGIVTSGDCSSLPGQIVRREPLQWVGSREHIVHDQRPLRLAVGPTTCSWRKDGIAALDQQKIQHQVVYTSSSAAALSGAVNAGLAIAILPASALRQGQRILGEKEGLPPLPPCDITIIRSPVAIEPVHDALCHHIVTSIGNVSIEYNDALAEAAE</sequence>
<protein>
    <submittedName>
        <fullName evidence="6">HTH-type transcriptional regulator GltC</fullName>
    </submittedName>
</protein>
<name>A0A165T5M4_9HYPH</name>
<keyword evidence="4" id="KW-0804">Transcription</keyword>
<keyword evidence="2" id="KW-0805">Transcription regulation</keyword>
<dbReference type="PATRIC" id="fig|989403.3.peg.4812"/>
<dbReference type="Proteomes" id="UP000076577">
    <property type="component" value="Unassembled WGS sequence"/>
</dbReference>
<comment type="caution">
    <text evidence="6">The sequence shown here is derived from an EMBL/GenBank/DDBJ whole genome shotgun (WGS) entry which is preliminary data.</text>
</comment>
<dbReference type="EMBL" id="LMCB01000152">
    <property type="protein sequence ID" value="KZL05468.1"/>
    <property type="molecule type" value="Genomic_DNA"/>
</dbReference>
<dbReference type="InterPro" id="IPR050176">
    <property type="entry name" value="LTTR"/>
</dbReference>
<gene>
    <name evidence="6" type="primary">gltC_2</name>
    <name evidence="6" type="ORF">PsAD2_04393</name>
</gene>